<organism evidence="2 3">
    <name type="scientific">Acipenser ruthenus</name>
    <name type="common">Sterlet sturgeon</name>
    <dbReference type="NCBI Taxonomy" id="7906"/>
    <lineage>
        <taxon>Eukaryota</taxon>
        <taxon>Metazoa</taxon>
        <taxon>Chordata</taxon>
        <taxon>Craniata</taxon>
        <taxon>Vertebrata</taxon>
        <taxon>Euteleostomi</taxon>
        <taxon>Actinopterygii</taxon>
        <taxon>Chondrostei</taxon>
        <taxon>Acipenseriformes</taxon>
        <taxon>Acipenseridae</taxon>
        <taxon>Acipenser</taxon>
    </lineage>
</organism>
<protein>
    <submittedName>
        <fullName evidence="2">Uncharacterized protein</fullName>
    </submittedName>
</protein>
<proteinExistence type="predicted"/>
<evidence type="ECO:0000313" key="3">
    <source>
        <dbReference type="Proteomes" id="UP000289886"/>
    </source>
</evidence>
<dbReference type="EMBL" id="SCEB01215602">
    <property type="protein sequence ID" value="RXM28644.1"/>
    <property type="molecule type" value="Genomic_DNA"/>
</dbReference>
<comment type="caution">
    <text evidence="2">The sequence shown here is derived from an EMBL/GenBank/DDBJ whole genome shotgun (WGS) entry which is preliminary data.</text>
</comment>
<reference evidence="2 3" key="1">
    <citation type="submission" date="2019-01" db="EMBL/GenBank/DDBJ databases">
        <title>Draft Genome and Complete Hox-Cluster Characterization of the Sterlet Sturgeon (Acipenser ruthenus).</title>
        <authorList>
            <person name="Wei Q."/>
        </authorList>
    </citation>
    <scope>NUCLEOTIDE SEQUENCE [LARGE SCALE GENOMIC DNA]</scope>
    <source>
        <strain evidence="2">WHYD16114868_AA</strain>
        <tissue evidence="2">Blood</tissue>
    </source>
</reference>
<keyword evidence="3" id="KW-1185">Reference proteome</keyword>
<evidence type="ECO:0000313" key="2">
    <source>
        <dbReference type="EMBL" id="RXM28644.1"/>
    </source>
</evidence>
<name>A0A444U0F3_ACIRT</name>
<dbReference type="AlphaFoldDB" id="A0A444U0F3"/>
<gene>
    <name evidence="2" type="ORF">EOD39_9542</name>
</gene>
<evidence type="ECO:0000256" key="1">
    <source>
        <dbReference type="SAM" id="MobiDB-lite"/>
    </source>
</evidence>
<accession>A0A444U0F3</accession>
<dbReference type="Proteomes" id="UP000289886">
    <property type="component" value="Unassembled WGS sequence"/>
</dbReference>
<feature type="region of interest" description="Disordered" evidence="1">
    <location>
        <begin position="40"/>
        <end position="59"/>
    </location>
</feature>
<sequence length="99" mass="10309">MIINSIGPAIDLSAFDALAPATQNNGSTAKNNQVAVLGSVAQSDTSESPAPAAPATDQVTVPEPWGLKHWGGVGGARSSSIKRDCCWFIASSQKMKRRI</sequence>